<dbReference type="EMBL" id="BLLF01001893">
    <property type="protein sequence ID" value="GFH21727.1"/>
    <property type="molecule type" value="Genomic_DNA"/>
</dbReference>
<evidence type="ECO:0000313" key="2">
    <source>
        <dbReference type="Proteomes" id="UP000485058"/>
    </source>
</evidence>
<reference evidence="1 2" key="1">
    <citation type="submission" date="2020-02" db="EMBL/GenBank/DDBJ databases">
        <title>Draft genome sequence of Haematococcus lacustris strain NIES-144.</title>
        <authorList>
            <person name="Morimoto D."/>
            <person name="Nakagawa S."/>
            <person name="Yoshida T."/>
            <person name="Sawayama S."/>
        </authorList>
    </citation>
    <scope>NUCLEOTIDE SEQUENCE [LARGE SCALE GENOMIC DNA]</scope>
    <source>
        <strain evidence="1 2">NIES-144</strain>
    </source>
</reference>
<proteinExistence type="predicted"/>
<sequence>ELAEHIRQVHSFAVPAALTELVTDALPIRASINLAVNVERDVKIGPFLGSGMAGNVYQATYQGQQVRRARFGGQQERATSEAKPAMGTKVGSHQQNATSSYYFSIVATHEHHTLHVHCYTSVLMLSCKSHLGCRTA</sequence>
<comment type="caution">
    <text evidence="1">The sequence shown here is derived from an EMBL/GenBank/DDBJ whole genome shotgun (WGS) entry which is preliminary data.</text>
</comment>
<dbReference type="AlphaFoldDB" id="A0A699ZG64"/>
<accession>A0A699ZG64</accession>
<dbReference type="Proteomes" id="UP000485058">
    <property type="component" value="Unassembled WGS sequence"/>
</dbReference>
<organism evidence="1 2">
    <name type="scientific">Haematococcus lacustris</name>
    <name type="common">Green alga</name>
    <name type="synonym">Haematococcus pluvialis</name>
    <dbReference type="NCBI Taxonomy" id="44745"/>
    <lineage>
        <taxon>Eukaryota</taxon>
        <taxon>Viridiplantae</taxon>
        <taxon>Chlorophyta</taxon>
        <taxon>core chlorophytes</taxon>
        <taxon>Chlorophyceae</taxon>
        <taxon>CS clade</taxon>
        <taxon>Chlamydomonadales</taxon>
        <taxon>Haematococcaceae</taxon>
        <taxon>Haematococcus</taxon>
    </lineage>
</organism>
<feature type="non-terminal residue" evidence="1">
    <location>
        <position position="136"/>
    </location>
</feature>
<keyword evidence="2" id="KW-1185">Reference proteome</keyword>
<name>A0A699ZG64_HAELA</name>
<evidence type="ECO:0000313" key="1">
    <source>
        <dbReference type="EMBL" id="GFH21727.1"/>
    </source>
</evidence>
<feature type="non-terminal residue" evidence="1">
    <location>
        <position position="1"/>
    </location>
</feature>
<protein>
    <submittedName>
        <fullName evidence="1">Uncharacterized protein</fullName>
    </submittedName>
</protein>
<gene>
    <name evidence="1" type="ORF">HaLaN_19087</name>
</gene>